<keyword evidence="3" id="KW-1185">Reference proteome</keyword>
<feature type="non-terminal residue" evidence="2">
    <location>
        <position position="55"/>
    </location>
</feature>
<dbReference type="Proteomes" id="UP000627253">
    <property type="component" value="Unassembled WGS sequence"/>
</dbReference>
<dbReference type="EMBL" id="WAAF01062382">
    <property type="protein sequence ID" value="NXX51991.1"/>
    <property type="molecule type" value="Genomic_DNA"/>
</dbReference>
<gene>
    <name evidence="2" type="primary">Megf8_2</name>
    <name evidence="1" type="synonym">Megf8_0</name>
    <name evidence="2" type="ORF">TRILEU_R15136</name>
    <name evidence="1" type="ORF">TRILEU_R15859</name>
</gene>
<reference evidence="2" key="1">
    <citation type="submission" date="2020-02" db="EMBL/GenBank/DDBJ databases">
        <title>Bird 10,000 Genomes (B10K) Project - Family phase.</title>
        <authorList>
            <person name="Zhang G."/>
        </authorList>
    </citation>
    <scope>NUCLEOTIDE SEQUENCE</scope>
    <source>
        <strain evidence="2">B10K-DU-002-37</strain>
        <tissue evidence="2">Muscle</tissue>
    </source>
</reference>
<dbReference type="Gene3D" id="2.10.25.10">
    <property type="entry name" value="Laminin"/>
    <property type="match status" value="1"/>
</dbReference>
<dbReference type="OrthoDB" id="263283at2759"/>
<accession>A0A852JBY9</accession>
<comment type="caution">
    <text evidence="2">The sequence shown here is derived from an EMBL/GenBank/DDBJ whole genome shotgun (WGS) entry which is preliminary data.</text>
</comment>
<evidence type="ECO:0000313" key="2">
    <source>
        <dbReference type="EMBL" id="NXX51991.1"/>
    </source>
</evidence>
<evidence type="ECO:0000313" key="3">
    <source>
        <dbReference type="Proteomes" id="UP000627253"/>
    </source>
</evidence>
<evidence type="ECO:0000313" key="1">
    <source>
        <dbReference type="EMBL" id="NXX51684.1"/>
    </source>
</evidence>
<feature type="non-terminal residue" evidence="2">
    <location>
        <position position="1"/>
    </location>
</feature>
<dbReference type="AlphaFoldDB" id="A0A852JBY9"/>
<sequence length="55" mass="6045">QGPQCQLCQPLFVGSARAGGSCRPCQAFCSGHAEVCLTRQELERARSDPQRYPLH</sequence>
<proteinExistence type="predicted"/>
<protein>
    <submittedName>
        <fullName evidence="2">MEGF8 protein</fullName>
    </submittedName>
</protein>
<name>A0A852JBY9_9PICI</name>
<organism evidence="2 3">
    <name type="scientific">Tricholaema leucomelas</name>
    <name type="common">pied barbet</name>
    <dbReference type="NCBI Taxonomy" id="240729"/>
    <lineage>
        <taxon>Eukaryota</taxon>
        <taxon>Metazoa</taxon>
        <taxon>Chordata</taxon>
        <taxon>Craniata</taxon>
        <taxon>Vertebrata</taxon>
        <taxon>Euteleostomi</taxon>
        <taxon>Archelosauria</taxon>
        <taxon>Archosauria</taxon>
        <taxon>Dinosauria</taxon>
        <taxon>Saurischia</taxon>
        <taxon>Theropoda</taxon>
        <taxon>Coelurosauria</taxon>
        <taxon>Aves</taxon>
        <taxon>Neognathae</taxon>
        <taxon>Neoaves</taxon>
        <taxon>Telluraves</taxon>
        <taxon>Coraciimorphae</taxon>
        <taxon>Piciformes</taxon>
        <taxon>Lybiidae</taxon>
        <taxon>Tricholaema lacrymosa</taxon>
    </lineage>
</organism>
<dbReference type="EMBL" id="WAAF01020938">
    <property type="protein sequence ID" value="NXX51684.1"/>
    <property type="molecule type" value="Genomic_DNA"/>
</dbReference>